<evidence type="ECO:0000313" key="3">
    <source>
        <dbReference type="WBParaSite" id="SSLN_0001677001-mRNA-1"/>
    </source>
</evidence>
<dbReference type="Proteomes" id="UP000275846">
    <property type="component" value="Unassembled WGS sequence"/>
</dbReference>
<keyword evidence="2" id="KW-1185">Reference proteome</keyword>
<reference evidence="3" key="1">
    <citation type="submission" date="2016-06" db="UniProtKB">
        <authorList>
            <consortium name="WormBaseParasite"/>
        </authorList>
    </citation>
    <scope>IDENTIFICATION</scope>
</reference>
<evidence type="ECO:0000313" key="2">
    <source>
        <dbReference type="Proteomes" id="UP000275846"/>
    </source>
</evidence>
<dbReference type="AlphaFoldDB" id="A0A183TI60"/>
<organism evidence="3">
    <name type="scientific">Schistocephalus solidus</name>
    <name type="common">Tapeworm</name>
    <dbReference type="NCBI Taxonomy" id="70667"/>
    <lineage>
        <taxon>Eukaryota</taxon>
        <taxon>Metazoa</taxon>
        <taxon>Spiralia</taxon>
        <taxon>Lophotrochozoa</taxon>
        <taxon>Platyhelminthes</taxon>
        <taxon>Cestoda</taxon>
        <taxon>Eucestoda</taxon>
        <taxon>Diphyllobothriidea</taxon>
        <taxon>Diphyllobothriidae</taxon>
        <taxon>Schistocephalus</taxon>
    </lineage>
</organism>
<proteinExistence type="predicted"/>
<dbReference type="WBParaSite" id="SSLN_0001677001-mRNA-1">
    <property type="protein sequence ID" value="SSLN_0001677001-mRNA-1"/>
    <property type="gene ID" value="SSLN_0001677001"/>
</dbReference>
<reference evidence="1 2" key="2">
    <citation type="submission" date="2018-11" db="EMBL/GenBank/DDBJ databases">
        <authorList>
            <consortium name="Pathogen Informatics"/>
        </authorList>
    </citation>
    <scope>NUCLEOTIDE SEQUENCE [LARGE SCALE GENOMIC DNA]</scope>
    <source>
        <strain evidence="1 2">NST_G2</strain>
    </source>
</reference>
<gene>
    <name evidence="1" type="ORF">SSLN_LOCUS16158</name>
</gene>
<evidence type="ECO:0000313" key="1">
    <source>
        <dbReference type="EMBL" id="VDM02544.1"/>
    </source>
</evidence>
<protein>
    <submittedName>
        <fullName evidence="3">Very-long-chain 3-oxoacyl-CoA synthase</fullName>
    </submittedName>
</protein>
<sequence>MEVLKLLARLSASGVISRFLRRSCFFHNCARRSLQLRWVFRPHDLGPDGCLWPLCNPNSKWSEKVADDFHDVLQVRKSLPKFRAIWICSLFSFAYALVDKAVRLALRSQYLSTIFYFNKLVVHFTAMRLNAPV</sequence>
<accession>A0A183TI60</accession>
<name>A0A183TI60_SCHSO</name>
<dbReference type="EMBL" id="UYSU01040737">
    <property type="protein sequence ID" value="VDM02544.1"/>
    <property type="molecule type" value="Genomic_DNA"/>
</dbReference>